<feature type="compositionally biased region" description="Basic residues" evidence="1">
    <location>
        <begin position="99"/>
        <end position="118"/>
    </location>
</feature>
<evidence type="ECO:0000313" key="4">
    <source>
        <dbReference type="Proteomes" id="UP001500879"/>
    </source>
</evidence>
<sequence length="118" mass="13018">MSDLPALLAVFGGFAAVLAGFVWLAVHVRRRGTAGSAVTAALASWEEAYRVTSHASYWEIKAQEERRAPVLSPDGHWRPSGGPGTGRVGGRSRAALPPRPRHHRAGLRRPARRWRRRH</sequence>
<keyword evidence="2" id="KW-0812">Transmembrane</keyword>
<keyword evidence="2" id="KW-1133">Transmembrane helix</keyword>
<keyword evidence="2" id="KW-0472">Membrane</keyword>
<evidence type="ECO:0000256" key="1">
    <source>
        <dbReference type="SAM" id="MobiDB-lite"/>
    </source>
</evidence>
<dbReference type="EMBL" id="BAAABX010000023">
    <property type="protein sequence ID" value="GAA0402410.1"/>
    <property type="molecule type" value="Genomic_DNA"/>
</dbReference>
<feature type="transmembrane region" description="Helical" evidence="2">
    <location>
        <begin position="6"/>
        <end position="26"/>
    </location>
</feature>
<dbReference type="Proteomes" id="UP001500879">
    <property type="component" value="Unassembled WGS sequence"/>
</dbReference>
<evidence type="ECO:0000256" key="2">
    <source>
        <dbReference type="SAM" id="Phobius"/>
    </source>
</evidence>
<reference evidence="3 4" key="1">
    <citation type="journal article" date="2019" name="Int. J. Syst. Evol. Microbiol.">
        <title>The Global Catalogue of Microorganisms (GCM) 10K type strain sequencing project: providing services to taxonomists for standard genome sequencing and annotation.</title>
        <authorList>
            <consortium name="The Broad Institute Genomics Platform"/>
            <consortium name="The Broad Institute Genome Sequencing Center for Infectious Disease"/>
            <person name="Wu L."/>
            <person name="Ma J."/>
        </authorList>
    </citation>
    <scope>NUCLEOTIDE SEQUENCE [LARGE SCALE GENOMIC DNA]</scope>
    <source>
        <strain evidence="3 4">JCM 4788</strain>
    </source>
</reference>
<gene>
    <name evidence="3" type="ORF">GCM10010357_24350</name>
</gene>
<evidence type="ECO:0008006" key="5">
    <source>
        <dbReference type="Google" id="ProtNLM"/>
    </source>
</evidence>
<evidence type="ECO:0000313" key="3">
    <source>
        <dbReference type="EMBL" id="GAA0402410.1"/>
    </source>
</evidence>
<feature type="region of interest" description="Disordered" evidence="1">
    <location>
        <begin position="69"/>
        <end position="118"/>
    </location>
</feature>
<proteinExistence type="predicted"/>
<accession>A0ABN0YNE4</accession>
<name>A0ABN0YNE4_9ACTN</name>
<dbReference type="RefSeq" id="WP_344023057.1">
    <property type="nucleotide sequence ID" value="NZ_BAAABX010000023.1"/>
</dbReference>
<protein>
    <recommendedName>
        <fullName evidence="5">Secreted protein</fullName>
    </recommendedName>
</protein>
<comment type="caution">
    <text evidence="3">The sequence shown here is derived from an EMBL/GenBank/DDBJ whole genome shotgun (WGS) entry which is preliminary data.</text>
</comment>
<organism evidence="3 4">
    <name type="scientific">Streptomyces luteireticuli</name>
    <dbReference type="NCBI Taxonomy" id="173858"/>
    <lineage>
        <taxon>Bacteria</taxon>
        <taxon>Bacillati</taxon>
        <taxon>Actinomycetota</taxon>
        <taxon>Actinomycetes</taxon>
        <taxon>Kitasatosporales</taxon>
        <taxon>Streptomycetaceae</taxon>
        <taxon>Streptomyces</taxon>
    </lineage>
</organism>
<keyword evidence="4" id="KW-1185">Reference proteome</keyword>